<organism evidence="2 3">
    <name type="scientific">Rhamnusium bicolor</name>
    <dbReference type="NCBI Taxonomy" id="1586634"/>
    <lineage>
        <taxon>Eukaryota</taxon>
        <taxon>Metazoa</taxon>
        <taxon>Ecdysozoa</taxon>
        <taxon>Arthropoda</taxon>
        <taxon>Hexapoda</taxon>
        <taxon>Insecta</taxon>
        <taxon>Pterygota</taxon>
        <taxon>Neoptera</taxon>
        <taxon>Endopterygota</taxon>
        <taxon>Coleoptera</taxon>
        <taxon>Polyphaga</taxon>
        <taxon>Cucujiformia</taxon>
        <taxon>Chrysomeloidea</taxon>
        <taxon>Cerambycidae</taxon>
        <taxon>Lepturinae</taxon>
        <taxon>Rhagiini</taxon>
        <taxon>Rhamnusium</taxon>
    </lineage>
</organism>
<feature type="region of interest" description="Disordered" evidence="1">
    <location>
        <begin position="1"/>
        <end position="23"/>
    </location>
</feature>
<proteinExistence type="predicted"/>
<sequence>MERKSMCIREPTDSKTHQNDSGYEKNLENLKDKYVACQDCLGYFKRNYLRRHRSNCTLRLKPSEQGNREDHLSAAQLFVVCSGAHNDFYSTLRLKNEVFPIL</sequence>
<evidence type="ECO:0000313" key="3">
    <source>
        <dbReference type="Proteomes" id="UP001162156"/>
    </source>
</evidence>
<reference evidence="2" key="1">
    <citation type="journal article" date="2023" name="Insect Mol. Biol.">
        <title>Genome sequencing provides insights into the evolution of gene families encoding plant cell wall-degrading enzymes in longhorned beetles.</title>
        <authorList>
            <person name="Shin N.R."/>
            <person name="Okamura Y."/>
            <person name="Kirsch R."/>
            <person name="Pauchet Y."/>
        </authorList>
    </citation>
    <scope>NUCLEOTIDE SEQUENCE</scope>
    <source>
        <strain evidence="2">RBIC_L_NR</strain>
    </source>
</reference>
<evidence type="ECO:0008006" key="4">
    <source>
        <dbReference type="Google" id="ProtNLM"/>
    </source>
</evidence>
<evidence type="ECO:0000256" key="1">
    <source>
        <dbReference type="SAM" id="MobiDB-lite"/>
    </source>
</evidence>
<gene>
    <name evidence="2" type="ORF">NQ314_019461</name>
</gene>
<evidence type="ECO:0000313" key="2">
    <source>
        <dbReference type="EMBL" id="KAJ8927995.1"/>
    </source>
</evidence>
<accession>A0AAV8WPC5</accession>
<name>A0AAV8WPC5_9CUCU</name>
<dbReference type="EMBL" id="JANEYF010005499">
    <property type="protein sequence ID" value="KAJ8927995.1"/>
    <property type="molecule type" value="Genomic_DNA"/>
</dbReference>
<dbReference type="Proteomes" id="UP001162156">
    <property type="component" value="Unassembled WGS sequence"/>
</dbReference>
<protein>
    <recommendedName>
        <fullName evidence="4">C2H2-type domain-containing protein</fullName>
    </recommendedName>
</protein>
<comment type="caution">
    <text evidence="2">The sequence shown here is derived from an EMBL/GenBank/DDBJ whole genome shotgun (WGS) entry which is preliminary data.</text>
</comment>
<keyword evidence="3" id="KW-1185">Reference proteome</keyword>
<dbReference type="AlphaFoldDB" id="A0AAV8WPC5"/>